<reference evidence="2" key="1">
    <citation type="journal article" date="2017" name="Nature">
        <title>The sunflower genome provides insights into oil metabolism, flowering and Asterid evolution.</title>
        <authorList>
            <person name="Badouin H."/>
            <person name="Gouzy J."/>
            <person name="Grassa C.J."/>
            <person name="Murat F."/>
            <person name="Staton S.E."/>
            <person name="Cottret L."/>
            <person name="Lelandais-Briere C."/>
            <person name="Owens G.L."/>
            <person name="Carrere S."/>
            <person name="Mayjonade B."/>
            <person name="Legrand L."/>
            <person name="Gill N."/>
            <person name="Kane N.C."/>
            <person name="Bowers J.E."/>
            <person name="Hubner S."/>
            <person name="Bellec A."/>
            <person name="Berard A."/>
            <person name="Berges H."/>
            <person name="Blanchet N."/>
            <person name="Boniface M.C."/>
            <person name="Brunel D."/>
            <person name="Catrice O."/>
            <person name="Chaidir N."/>
            <person name="Claudel C."/>
            <person name="Donnadieu C."/>
            <person name="Faraut T."/>
            <person name="Fievet G."/>
            <person name="Helmstetter N."/>
            <person name="King M."/>
            <person name="Knapp S.J."/>
            <person name="Lai Z."/>
            <person name="Le Paslier M.C."/>
            <person name="Lippi Y."/>
            <person name="Lorenzon L."/>
            <person name="Mandel J.R."/>
            <person name="Marage G."/>
            <person name="Marchand G."/>
            <person name="Marquand E."/>
            <person name="Bret-Mestries E."/>
            <person name="Morien E."/>
            <person name="Nambeesan S."/>
            <person name="Nguyen T."/>
            <person name="Pegot-Espagnet P."/>
            <person name="Pouilly N."/>
            <person name="Raftis F."/>
            <person name="Sallet E."/>
            <person name="Schiex T."/>
            <person name="Thomas J."/>
            <person name="Vandecasteele C."/>
            <person name="Vares D."/>
            <person name="Vear F."/>
            <person name="Vautrin S."/>
            <person name="Crespi M."/>
            <person name="Mangin B."/>
            <person name="Burke J.M."/>
            <person name="Salse J."/>
            <person name="Munos S."/>
            <person name="Vincourt P."/>
            <person name="Rieseberg L.H."/>
            <person name="Langlade N.B."/>
        </authorList>
    </citation>
    <scope>NUCLEOTIDE SEQUENCE</scope>
    <source>
        <tissue evidence="2">Leaves</tissue>
    </source>
</reference>
<evidence type="ECO:0000313" key="3">
    <source>
        <dbReference type="Proteomes" id="UP000215914"/>
    </source>
</evidence>
<evidence type="ECO:0000313" key="2">
    <source>
        <dbReference type="EMBL" id="KAF5791059.1"/>
    </source>
</evidence>
<proteinExistence type="predicted"/>
<organism evidence="2 3">
    <name type="scientific">Helianthus annuus</name>
    <name type="common">Common sunflower</name>
    <dbReference type="NCBI Taxonomy" id="4232"/>
    <lineage>
        <taxon>Eukaryota</taxon>
        <taxon>Viridiplantae</taxon>
        <taxon>Streptophyta</taxon>
        <taxon>Embryophyta</taxon>
        <taxon>Tracheophyta</taxon>
        <taxon>Spermatophyta</taxon>
        <taxon>Magnoliopsida</taxon>
        <taxon>eudicotyledons</taxon>
        <taxon>Gunneridae</taxon>
        <taxon>Pentapetalae</taxon>
        <taxon>asterids</taxon>
        <taxon>campanulids</taxon>
        <taxon>Asterales</taxon>
        <taxon>Asteraceae</taxon>
        <taxon>Asteroideae</taxon>
        <taxon>Heliantheae alliance</taxon>
        <taxon>Heliantheae</taxon>
        <taxon>Helianthus</taxon>
    </lineage>
</organism>
<feature type="compositionally biased region" description="Polar residues" evidence="1">
    <location>
        <begin position="1"/>
        <end position="14"/>
    </location>
</feature>
<feature type="compositionally biased region" description="Basic and acidic residues" evidence="1">
    <location>
        <begin position="15"/>
        <end position="25"/>
    </location>
</feature>
<feature type="region of interest" description="Disordered" evidence="1">
    <location>
        <begin position="1"/>
        <end position="27"/>
    </location>
</feature>
<reference evidence="2" key="2">
    <citation type="submission" date="2020-06" db="EMBL/GenBank/DDBJ databases">
        <title>Helianthus annuus Genome sequencing and assembly Release 2.</title>
        <authorList>
            <person name="Gouzy J."/>
            <person name="Langlade N."/>
            <person name="Munos S."/>
        </authorList>
    </citation>
    <scope>NUCLEOTIDE SEQUENCE</scope>
    <source>
        <tissue evidence="2">Leaves</tissue>
    </source>
</reference>
<dbReference type="EMBL" id="MNCJ02000324">
    <property type="protein sequence ID" value="KAF5791059.1"/>
    <property type="molecule type" value="Genomic_DNA"/>
</dbReference>
<keyword evidence="3" id="KW-1185">Reference proteome</keyword>
<gene>
    <name evidence="2" type="ORF">HanXRQr2_Chr09g0390391</name>
</gene>
<dbReference type="Gramene" id="mRNA:HanXRQr2_Chr09g0390391">
    <property type="protein sequence ID" value="mRNA:HanXRQr2_Chr09g0390391"/>
    <property type="gene ID" value="HanXRQr2_Chr09g0390391"/>
</dbReference>
<dbReference type="AlphaFoldDB" id="A0A9K3N8P6"/>
<accession>A0A9K3N8P6</accession>
<dbReference type="Proteomes" id="UP000215914">
    <property type="component" value="Unassembled WGS sequence"/>
</dbReference>
<name>A0A9K3N8P6_HELAN</name>
<protein>
    <submittedName>
        <fullName evidence="2">Uncharacterized protein</fullName>
    </submittedName>
</protein>
<comment type="caution">
    <text evidence="2">The sequence shown here is derived from an EMBL/GenBank/DDBJ whole genome shotgun (WGS) entry which is preliminary data.</text>
</comment>
<evidence type="ECO:0000256" key="1">
    <source>
        <dbReference type="SAM" id="MobiDB-lite"/>
    </source>
</evidence>
<sequence length="50" mass="5426">MDVDSTTTEGASGTSDERGKTKVDEADPAIRMITNRCISWFSGGQMMRQG</sequence>